<evidence type="ECO:0000313" key="2">
    <source>
        <dbReference type="Proteomes" id="UP001049518"/>
    </source>
</evidence>
<organism evidence="1 2">
    <name type="scientific">Actinomadura graeca</name>
    <dbReference type="NCBI Taxonomy" id="2750812"/>
    <lineage>
        <taxon>Bacteria</taxon>
        <taxon>Bacillati</taxon>
        <taxon>Actinomycetota</taxon>
        <taxon>Actinomycetes</taxon>
        <taxon>Streptosporangiales</taxon>
        <taxon>Thermomonosporaceae</taxon>
        <taxon>Actinomadura</taxon>
    </lineage>
</organism>
<dbReference type="RefSeq" id="WP_231332195.1">
    <property type="nucleotide sequence ID" value="NZ_CP059572.1"/>
</dbReference>
<dbReference type="EMBL" id="CP059572">
    <property type="protein sequence ID" value="QXJ25981.1"/>
    <property type="molecule type" value="Genomic_DNA"/>
</dbReference>
<gene>
    <name evidence="1" type="ORF">AGRA3207_007554</name>
</gene>
<accession>A0ABX8R4I1</accession>
<protein>
    <recommendedName>
        <fullName evidence="3">DUF1876 domain-containing protein</fullName>
    </recommendedName>
</protein>
<evidence type="ECO:0000313" key="1">
    <source>
        <dbReference type="EMBL" id="QXJ25981.1"/>
    </source>
</evidence>
<dbReference type="Proteomes" id="UP001049518">
    <property type="component" value="Chromosome"/>
</dbReference>
<evidence type="ECO:0008006" key="3">
    <source>
        <dbReference type="Google" id="ProtNLM"/>
    </source>
</evidence>
<reference evidence="1" key="1">
    <citation type="submission" date="2020-07" db="EMBL/GenBank/DDBJ databases">
        <authorList>
            <person name="Tarantini F.S."/>
            <person name="Hong K.W."/>
            <person name="Chan K.G."/>
        </authorList>
    </citation>
    <scope>NUCLEOTIDE SEQUENCE</scope>
    <source>
        <strain evidence="1">32-07</strain>
    </source>
</reference>
<keyword evidence="2" id="KW-1185">Reference proteome</keyword>
<sequence length="92" mass="9512">MKHGYVTSSIALGEGARFVCETYPDNPESGPILTIDLPGGWLMLSGRAGGVEAGDVENARQLLKVVTQFAAEVERLYALAAESAGDSGDAAA</sequence>
<name>A0ABX8R4I1_9ACTN</name>
<proteinExistence type="predicted"/>